<feature type="compositionally biased region" description="Basic residues" evidence="1">
    <location>
        <begin position="24"/>
        <end position="49"/>
    </location>
</feature>
<dbReference type="Gene3D" id="3.90.226.10">
    <property type="entry name" value="2-enoyl-CoA Hydratase, Chain A, domain 1"/>
    <property type="match status" value="3"/>
</dbReference>
<evidence type="ECO:0000259" key="2">
    <source>
        <dbReference type="Pfam" id="PF01343"/>
    </source>
</evidence>
<dbReference type="CDD" id="cd07018">
    <property type="entry name" value="S49_SppA_67K_type"/>
    <property type="match status" value="1"/>
</dbReference>
<evidence type="ECO:0000313" key="3">
    <source>
        <dbReference type="EMBL" id="TMQ58673.1"/>
    </source>
</evidence>
<evidence type="ECO:0000313" key="4">
    <source>
        <dbReference type="Proteomes" id="UP000316852"/>
    </source>
</evidence>
<sequence length="900" mass="98139">MDRDRHRARALRAQHDLRDAQGTRRGKHRGRTRGRSRTGRRGRGRRRDQRRAPPGGEMTQRALVGTLLLAALTAAPPAQAGLPHYAEESGLIATTPGTDDGSVAALWNPAQWGLLERSEAAFWWSDNQVLDHRRDDYGFSVGSGLGLSYRHRIFQAPGGPRGVGEYQIGLGCGDGGQAGGIAYGFSGPGRSVFGRENFLALGSILRPTPWLSLGSTGRIASGEQQGVLDLGVRPLSDPRVLLFASYALENDRHWDDGDPSGGIALRPIVGLLVGGRWSENERFQLTLGLTLARTGFRSLTQFAKSDRGATSYVGRLSPPVRGLDPAGRLLRGRRFLEMSLHGDAVYQSYRFFDERSLPLRRILEDIQFAIEDPTVGGVAINLSGFNGNVEMVWEVREKLLDLKRAGKKSVVYIDRAGAAEYYLASAADRIVMDPLGTLLIPGVQASRTYMKDALEKAGIGFEEWRYFKYKSALEALSRRNMSDADREQRRALVKAAYLEMAEGVAGSGRTTRARLDSTVNQEPYMSPRRLLELHWIDEVGGAEALREAAKTAAGTRVLLSKAREIRRRRWQPDEAWGPVPTIVLAYAVGDCAMDTGIRGRETSRALKKFRERRDVKAVVVRVDSPGGDPLASDLVARELKAYRRAKKPLYVSQGRVAASGGYWISMDAARVTASPFTITGSIGVIGGWAWNEGLGKKLGLTSDHVQIGRSADLFGGLTLPLLGVKIPERNLDEHERVVVKRAILELYDDFTKRVAEGRGLEIGRVREIAEGHVYAGREAVDLGLVDEIAPLDRTIEEAKAAAGIPKGRRVRIEEYPRQRLFPLPGLARWVAARIAGSAGGGGSGLAGDGGGALGGDVRGSLESSSERTYEERTLGRILLNPGLPLLLTPPSLLPDEPAAR</sequence>
<dbReference type="Proteomes" id="UP000316852">
    <property type="component" value="Unassembled WGS sequence"/>
</dbReference>
<comment type="caution">
    <text evidence="3">The sequence shown here is derived from an EMBL/GenBank/DDBJ whole genome shotgun (WGS) entry which is preliminary data.</text>
</comment>
<name>A0A538T4V0_UNCEI</name>
<dbReference type="CDD" id="cd07023">
    <property type="entry name" value="S49_Sppa_N_C"/>
    <property type="match status" value="1"/>
</dbReference>
<dbReference type="PANTHER" id="PTHR33209:SF2">
    <property type="entry name" value="CHROMOSOME UNDETERMINED SCAFFOLD_55, WHOLE GENOME SHOTGUN SEQUENCE"/>
    <property type="match status" value="1"/>
</dbReference>
<dbReference type="GO" id="GO:0008233">
    <property type="term" value="F:peptidase activity"/>
    <property type="evidence" value="ECO:0007669"/>
    <property type="project" value="InterPro"/>
</dbReference>
<dbReference type="InterPro" id="IPR047272">
    <property type="entry name" value="S49_SppA_C"/>
</dbReference>
<dbReference type="AlphaFoldDB" id="A0A538T4V0"/>
<dbReference type="EMBL" id="VBOW01000031">
    <property type="protein sequence ID" value="TMQ58673.1"/>
    <property type="molecule type" value="Genomic_DNA"/>
</dbReference>
<proteinExistence type="predicted"/>
<gene>
    <name evidence="3" type="ORF">E6K76_07145</name>
</gene>
<protein>
    <recommendedName>
        <fullName evidence="2">Peptidase S49 domain-containing protein</fullName>
    </recommendedName>
</protein>
<dbReference type="SUPFAM" id="SSF52096">
    <property type="entry name" value="ClpP/crotonase"/>
    <property type="match status" value="2"/>
</dbReference>
<dbReference type="InterPro" id="IPR047217">
    <property type="entry name" value="S49_SppA_67K_type_N"/>
</dbReference>
<reference evidence="3 4" key="1">
    <citation type="journal article" date="2019" name="Nat. Microbiol.">
        <title>Mediterranean grassland soil C-N compound turnover is dependent on rainfall and depth, and is mediated by genomically divergent microorganisms.</title>
        <authorList>
            <person name="Diamond S."/>
            <person name="Andeer P.F."/>
            <person name="Li Z."/>
            <person name="Crits-Christoph A."/>
            <person name="Burstein D."/>
            <person name="Anantharaman K."/>
            <person name="Lane K.R."/>
            <person name="Thomas B.C."/>
            <person name="Pan C."/>
            <person name="Northen T.R."/>
            <person name="Banfield J.F."/>
        </authorList>
    </citation>
    <scope>NUCLEOTIDE SEQUENCE [LARGE SCALE GENOMIC DNA]</scope>
    <source>
        <strain evidence="3">WS_6</strain>
    </source>
</reference>
<feature type="region of interest" description="Disordered" evidence="1">
    <location>
        <begin position="1"/>
        <end position="60"/>
    </location>
</feature>
<feature type="domain" description="Peptidase S49" evidence="2">
    <location>
        <begin position="643"/>
        <end position="803"/>
    </location>
</feature>
<dbReference type="GO" id="GO:0006508">
    <property type="term" value="P:proteolysis"/>
    <property type="evidence" value="ECO:0007669"/>
    <property type="project" value="InterPro"/>
</dbReference>
<feature type="domain" description="Peptidase S49" evidence="2">
    <location>
        <begin position="403"/>
        <end position="554"/>
    </location>
</feature>
<feature type="compositionally biased region" description="Basic residues" evidence="1">
    <location>
        <begin position="1"/>
        <end position="12"/>
    </location>
</feature>
<dbReference type="InterPro" id="IPR002142">
    <property type="entry name" value="Peptidase_S49"/>
</dbReference>
<dbReference type="Pfam" id="PF01343">
    <property type="entry name" value="Peptidase_S49"/>
    <property type="match status" value="2"/>
</dbReference>
<accession>A0A538T4V0</accession>
<feature type="compositionally biased region" description="Basic and acidic residues" evidence="1">
    <location>
        <begin position="13"/>
        <end position="22"/>
    </location>
</feature>
<dbReference type="PANTHER" id="PTHR33209">
    <property type="entry name" value="PROTEASE 4"/>
    <property type="match status" value="1"/>
</dbReference>
<evidence type="ECO:0000256" key="1">
    <source>
        <dbReference type="SAM" id="MobiDB-lite"/>
    </source>
</evidence>
<dbReference type="InterPro" id="IPR029045">
    <property type="entry name" value="ClpP/crotonase-like_dom_sf"/>
</dbReference>
<organism evidence="3 4">
    <name type="scientific">Eiseniibacteriota bacterium</name>
    <dbReference type="NCBI Taxonomy" id="2212470"/>
    <lineage>
        <taxon>Bacteria</taxon>
        <taxon>Candidatus Eiseniibacteriota</taxon>
    </lineage>
</organism>